<dbReference type="AlphaFoldDB" id="A0A498PU97"/>
<dbReference type="RefSeq" id="WP_063468875.1">
    <property type="nucleotide sequence ID" value="NZ_UPHQ01000049.1"/>
</dbReference>
<dbReference type="EMBL" id="UPHQ01000049">
    <property type="protein sequence ID" value="VBA36521.1"/>
    <property type="molecule type" value="Genomic_DNA"/>
</dbReference>
<evidence type="ECO:0008006" key="3">
    <source>
        <dbReference type="Google" id="ProtNLM"/>
    </source>
</evidence>
<accession>A0A498PU97</accession>
<dbReference type="OrthoDB" id="3259391at2"/>
<sequence length="195" mass="21188">MTVDELDRLLAERFNLQRADLLAALKTLPAIKPGAAVLTEEEARLLDEAGFVEDPGAFAEAAADIVAHTAVLINTAYTGPEVAALLGINESRVRQRRLARTLWAIESDGAWMYPAIQFETNLKTGKPDKQIRGLEQVFQALPAGLHPTAVTGFVRTPQTELQVGGRPLSVLEWLRSGGPVEPVLRLVEIADWAST</sequence>
<reference evidence="1 2" key="1">
    <citation type="submission" date="2018-09" db="EMBL/GenBank/DDBJ databases">
        <authorList>
            <person name="Tagini F."/>
        </authorList>
    </citation>
    <scope>NUCLEOTIDE SEQUENCE [LARGE SCALE GENOMIC DNA]</scope>
    <source>
        <strain evidence="1 2">MK13</strain>
    </source>
</reference>
<evidence type="ECO:0000313" key="1">
    <source>
        <dbReference type="EMBL" id="VBA36521.1"/>
    </source>
</evidence>
<name>A0A498PU97_9MYCO</name>
<proteinExistence type="predicted"/>
<dbReference type="Proteomes" id="UP000267289">
    <property type="component" value="Unassembled WGS sequence"/>
</dbReference>
<protein>
    <recommendedName>
        <fullName evidence="3">DNA-binding protein</fullName>
    </recommendedName>
</protein>
<organism evidence="1 2">
    <name type="scientific">Mycobacterium innocens</name>
    <dbReference type="NCBI Taxonomy" id="2341083"/>
    <lineage>
        <taxon>Bacteria</taxon>
        <taxon>Bacillati</taxon>
        <taxon>Actinomycetota</taxon>
        <taxon>Actinomycetes</taxon>
        <taxon>Mycobacteriales</taxon>
        <taxon>Mycobacteriaceae</taxon>
        <taxon>Mycobacterium</taxon>
    </lineage>
</organism>
<keyword evidence="2" id="KW-1185">Reference proteome</keyword>
<gene>
    <name evidence="1" type="ORF">LAUMK13_01207</name>
</gene>
<evidence type="ECO:0000313" key="2">
    <source>
        <dbReference type="Proteomes" id="UP000267289"/>
    </source>
</evidence>